<evidence type="ECO:0000313" key="3">
    <source>
        <dbReference type="Proteomes" id="UP001239795"/>
    </source>
</evidence>
<accession>A0AAI9XLW3</accession>
<sequence length="177" mass="18850">MLRAGKPRLLQLLCRDSELPRYGNAKNSRAQSRPEDGERRADGGQIDLHRRQYGGYAGVPARIQIGICAGPAAADGYETEEGDDVDAARRSAPQTTAITPRAAMLGREDASGLPARGIVSAMAETAMSRAMFVATWLMYVPEKTAGSSEPNPHAASAFAPTSQWADSGRHGNHAMAE</sequence>
<feature type="region of interest" description="Disordered" evidence="1">
    <location>
        <begin position="21"/>
        <end position="44"/>
    </location>
</feature>
<dbReference type="AlphaFoldDB" id="A0AAI9XLW3"/>
<gene>
    <name evidence="2" type="ORF">CMEL01_16694</name>
</gene>
<organism evidence="2 3">
    <name type="scientific">Colletotrichum melonis</name>
    <dbReference type="NCBI Taxonomy" id="1209925"/>
    <lineage>
        <taxon>Eukaryota</taxon>
        <taxon>Fungi</taxon>
        <taxon>Dikarya</taxon>
        <taxon>Ascomycota</taxon>
        <taxon>Pezizomycotina</taxon>
        <taxon>Sordariomycetes</taxon>
        <taxon>Hypocreomycetidae</taxon>
        <taxon>Glomerellales</taxon>
        <taxon>Glomerellaceae</taxon>
        <taxon>Colletotrichum</taxon>
        <taxon>Colletotrichum acutatum species complex</taxon>
    </lineage>
</organism>
<evidence type="ECO:0000313" key="2">
    <source>
        <dbReference type="EMBL" id="KAK1454511.1"/>
    </source>
</evidence>
<name>A0AAI9XLW3_9PEZI</name>
<comment type="caution">
    <text evidence="2">The sequence shown here is derived from an EMBL/GenBank/DDBJ whole genome shotgun (WGS) entry which is preliminary data.</text>
</comment>
<reference evidence="2 3" key="1">
    <citation type="submission" date="2016-10" db="EMBL/GenBank/DDBJ databases">
        <title>The genome sequence of Colletotrichum fioriniae PJ7.</title>
        <authorList>
            <person name="Baroncelli R."/>
        </authorList>
    </citation>
    <scope>NUCLEOTIDE SEQUENCE [LARGE SCALE GENOMIC DNA]</scope>
    <source>
        <strain evidence="2">Col 31</strain>
    </source>
</reference>
<dbReference type="EMBL" id="MLGG01000029">
    <property type="protein sequence ID" value="KAK1454511.1"/>
    <property type="molecule type" value="Genomic_DNA"/>
</dbReference>
<keyword evidence="3" id="KW-1185">Reference proteome</keyword>
<evidence type="ECO:0000256" key="1">
    <source>
        <dbReference type="SAM" id="MobiDB-lite"/>
    </source>
</evidence>
<protein>
    <submittedName>
        <fullName evidence="2">Uncharacterized protein</fullName>
    </submittedName>
</protein>
<feature type="compositionally biased region" description="Basic and acidic residues" evidence="1">
    <location>
        <begin position="32"/>
        <end position="44"/>
    </location>
</feature>
<feature type="region of interest" description="Disordered" evidence="1">
    <location>
        <begin position="144"/>
        <end position="177"/>
    </location>
</feature>
<dbReference type="Proteomes" id="UP001239795">
    <property type="component" value="Unassembled WGS sequence"/>
</dbReference>
<proteinExistence type="predicted"/>